<reference evidence="3 4" key="1">
    <citation type="journal article" date="2016" name="Genome Biol. Evol.">
        <title>Gene Family Evolution Reflects Adaptation to Soil Environmental Stressors in the Genome of the Collembolan Orchesella cincta.</title>
        <authorList>
            <person name="Faddeeva-Vakhrusheva A."/>
            <person name="Derks M.F."/>
            <person name="Anvar S.Y."/>
            <person name="Agamennone V."/>
            <person name="Suring W."/>
            <person name="Smit S."/>
            <person name="van Straalen N.M."/>
            <person name="Roelofs D."/>
        </authorList>
    </citation>
    <scope>NUCLEOTIDE SEQUENCE [LARGE SCALE GENOMIC DNA]</scope>
    <source>
        <tissue evidence="3">Mixed pool</tissue>
    </source>
</reference>
<evidence type="ECO:0000256" key="1">
    <source>
        <dbReference type="ARBA" id="ARBA00001947"/>
    </source>
</evidence>
<dbReference type="GO" id="GO:0006508">
    <property type="term" value="P:proteolysis"/>
    <property type="evidence" value="ECO:0007669"/>
    <property type="project" value="InterPro"/>
</dbReference>
<sequence>MLTPVSSGLEVVLRQPWDPDYVNIEINETTCGYSNVCRLGGYQFAQFGQNCRNMNTMIHELGHSLCLGHEHQRQDRNFYLEFNGCPPDSIHPAQDYTNAEDFMITKV</sequence>
<dbReference type="Proteomes" id="UP000094527">
    <property type="component" value="Unassembled WGS sequence"/>
</dbReference>
<comment type="caution">
    <text evidence="3">The sequence shown here is derived from an EMBL/GenBank/DDBJ whole genome shotgun (WGS) entry which is preliminary data.</text>
</comment>
<dbReference type="OrthoDB" id="7544260at2759"/>
<dbReference type="Gene3D" id="3.40.390.10">
    <property type="entry name" value="Collagenase (Catalytic Domain)"/>
    <property type="match status" value="1"/>
</dbReference>
<dbReference type="Pfam" id="PF01400">
    <property type="entry name" value="Astacin"/>
    <property type="match status" value="1"/>
</dbReference>
<name>A0A1D2MA12_ORCCI</name>
<dbReference type="InterPro" id="IPR024079">
    <property type="entry name" value="MetalloPept_cat_dom_sf"/>
</dbReference>
<proteinExistence type="predicted"/>
<dbReference type="InterPro" id="IPR001506">
    <property type="entry name" value="Peptidase_M12A"/>
</dbReference>
<evidence type="ECO:0000313" key="3">
    <source>
        <dbReference type="EMBL" id="ODM89779.1"/>
    </source>
</evidence>
<accession>A0A1D2MA12</accession>
<dbReference type="AlphaFoldDB" id="A0A1D2MA12"/>
<dbReference type="EMBL" id="LJIJ01002378">
    <property type="protein sequence ID" value="ODM89779.1"/>
    <property type="molecule type" value="Genomic_DNA"/>
</dbReference>
<comment type="cofactor">
    <cofactor evidence="1">
        <name>Zn(2+)</name>
        <dbReference type="ChEBI" id="CHEBI:29105"/>
    </cofactor>
</comment>
<evidence type="ECO:0000313" key="4">
    <source>
        <dbReference type="Proteomes" id="UP000094527"/>
    </source>
</evidence>
<dbReference type="GO" id="GO:0004222">
    <property type="term" value="F:metalloendopeptidase activity"/>
    <property type="evidence" value="ECO:0007669"/>
    <property type="project" value="InterPro"/>
</dbReference>
<dbReference type="PANTHER" id="PTHR10127">
    <property type="entry name" value="DISCOIDIN, CUB, EGF, LAMININ , AND ZINC METALLOPROTEASE DOMAIN CONTAINING"/>
    <property type="match status" value="1"/>
</dbReference>
<organism evidence="3 4">
    <name type="scientific">Orchesella cincta</name>
    <name type="common">Springtail</name>
    <name type="synonym">Podura cincta</name>
    <dbReference type="NCBI Taxonomy" id="48709"/>
    <lineage>
        <taxon>Eukaryota</taxon>
        <taxon>Metazoa</taxon>
        <taxon>Ecdysozoa</taxon>
        <taxon>Arthropoda</taxon>
        <taxon>Hexapoda</taxon>
        <taxon>Collembola</taxon>
        <taxon>Entomobryomorpha</taxon>
        <taxon>Entomobryoidea</taxon>
        <taxon>Orchesellidae</taxon>
        <taxon>Orchesellinae</taxon>
        <taxon>Orchesella</taxon>
    </lineage>
</organism>
<protein>
    <submittedName>
        <fullName evidence="3">Zinc metalloproteinase nas-1</fullName>
    </submittedName>
</protein>
<dbReference type="STRING" id="48709.A0A1D2MA12"/>
<feature type="domain" description="Peptidase M12A" evidence="2">
    <location>
        <begin position="21"/>
        <end position="83"/>
    </location>
</feature>
<evidence type="ECO:0000259" key="2">
    <source>
        <dbReference type="Pfam" id="PF01400"/>
    </source>
</evidence>
<keyword evidence="4" id="KW-1185">Reference proteome</keyword>
<gene>
    <name evidence="3" type="ORF">Ocin01_16904</name>
</gene>
<dbReference type="PANTHER" id="PTHR10127:SF850">
    <property type="entry name" value="METALLOENDOPEPTIDASE"/>
    <property type="match status" value="1"/>
</dbReference>
<dbReference type="SUPFAM" id="SSF55486">
    <property type="entry name" value="Metalloproteases ('zincins'), catalytic domain"/>
    <property type="match status" value="1"/>
</dbReference>